<gene>
    <name evidence="1" type="ORF">MSG28_000161</name>
</gene>
<organism evidence="1 2">
    <name type="scientific">Choristoneura fumiferana</name>
    <name type="common">Spruce budworm moth</name>
    <name type="synonym">Archips fumiferana</name>
    <dbReference type="NCBI Taxonomy" id="7141"/>
    <lineage>
        <taxon>Eukaryota</taxon>
        <taxon>Metazoa</taxon>
        <taxon>Ecdysozoa</taxon>
        <taxon>Arthropoda</taxon>
        <taxon>Hexapoda</taxon>
        <taxon>Insecta</taxon>
        <taxon>Pterygota</taxon>
        <taxon>Neoptera</taxon>
        <taxon>Endopterygota</taxon>
        <taxon>Lepidoptera</taxon>
        <taxon>Glossata</taxon>
        <taxon>Ditrysia</taxon>
        <taxon>Tortricoidea</taxon>
        <taxon>Tortricidae</taxon>
        <taxon>Tortricinae</taxon>
        <taxon>Choristoneura</taxon>
    </lineage>
</organism>
<protein>
    <submittedName>
        <fullName evidence="1">Uncharacterized protein</fullName>
    </submittedName>
</protein>
<keyword evidence="2" id="KW-1185">Reference proteome</keyword>
<feature type="non-terminal residue" evidence="1">
    <location>
        <position position="133"/>
    </location>
</feature>
<sequence length="133" mass="15104">MLLDSKVFKRSNDFTASIQEMLKTDPCVSYKHPVPISKIIEYSRLSNVANDRTPLTEYSLSLPQGHDSNIYVRVWCRIWTNKGLKTPTSNTESRNKNELQKLQLTSSMYDYGAAAGLPVRCSGEIKSPVQLYE</sequence>
<accession>A0ACC0JZH2</accession>
<proteinExistence type="predicted"/>
<name>A0ACC0JZH2_CHOFU</name>
<reference evidence="1 2" key="1">
    <citation type="journal article" date="2022" name="Genome Biol. Evol.">
        <title>The Spruce Budworm Genome: Reconstructing the Evolutionary History of Antifreeze Proteins.</title>
        <authorList>
            <person name="Beliveau C."/>
            <person name="Gagne P."/>
            <person name="Picq S."/>
            <person name="Vernygora O."/>
            <person name="Keeling C.I."/>
            <person name="Pinkney K."/>
            <person name="Doucet D."/>
            <person name="Wen F."/>
            <person name="Johnston J.S."/>
            <person name="Maaroufi H."/>
            <person name="Boyle B."/>
            <person name="Laroche J."/>
            <person name="Dewar K."/>
            <person name="Juretic N."/>
            <person name="Blackburn G."/>
            <person name="Nisole A."/>
            <person name="Brunet B."/>
            <person name="Brandao M."/>
            <person name="Lumley L."/>
            <person name="Duan J."/>
            <person name="Quan G."/>
            <person name="Lucarotti C.J."/>
            <person name="Roe A.D."/>
            <person name="Sperling F.A.H."/>
            <person name="Levesque R.C."/>
            <person name="Cusson M."/>
        </authorList>
    </citation>
    <scope>NUCLEOTIDE SEQUENCE [LARGE SCALE GENOMIC DNA]</scope>
    <source>
        <strain evidence="1">Glfc:IPQL:Cfum</strain>
    </source>
</reference>
<comment type="caution">
    <text evidence="1">The sequence shown here is derived from an EMBL/GenBank/DDBJ whole genome shotgun (WGS) entry which is preliminary data.</text>
</comment>
<dbReference type="EMBL" id="CM046131">
    <property type="protein sequence ID" value="KAI8429528.1"/>
    <property type="molecule type" value="Genomic_DNA"/>
</dbReference>
<evidence type="ECO:0000313" key="1">
    <source>
        <dbReference type="EMBL" id="KAI8429528.1"/>
    </source>
</evidence>
<evidence type="ECO:0000313" key="2">
    <source>
        <dbReference type="Proteomes" id="UP001064048"/>
    </source>
</evidence>
<dbReference type="Proteomes" id="UP001064048">
    <property type="component" value="Chromosome Z"/>
</dbReference>